<dbReference type="GO" id="GO:0016810">
    <property type="term" value="F:hydrolase activity, acting on carbon-nitrogen (but not peptide) bonds"/>
    <property type="evidence" value="ECO:0007669"/>
    <property type="project" value="InterPro"/>
</dbReference>
<dbReference type="EMBL" id="ADLO01000018">
    <property type="protein sequence ID" value="KGF57056.1"/>
    <property type="molecule type" value="Genomic_DNA"/>
</dbReference>
<dbReference type="InterPro" id="IPR032466">
    <property type="entry name" value="Metal_Hydrolase"/>
</dbReference>
<accession>A0A096BDG2</accession>
<comment type="caution">
    <text evidence="2">The sequence shown here is derived from an EMBL/GenBank/DDBJ whole genome shotgun (WGS) entry which is preliminary data.</text>
</comment>
<evidence type="ECO:0000259" key="1">
    <source>
        <dbReference type="Pfam" id="PF01979"/>
    </source>
</evidence>
<evidence type="ECO:0000313" key="3">
    <source>
        <dbReference type="Proteomes" id="UP000029585"/>
    </source>
</evidence>
<dbReference type="SUPFAM" id="SSF51556">
    <property type="entry name" value="Metallo-dependent hydrolases"/>
    <property type="match status" value="1"/>
</dbReference>
<dbReference type="eggNOG" id="COG3964">
    <property type="taxonomic scope" value="Bacteria"/>
</dbReference>
<evidence type="ECO:0000313" key="2">
    <source>
        <dbReference type="EMBL" id="KGF57056.1"/>
    </source>
</evidence>
<dbReference type="Pfam" id="PF01979">
    <property type="entry name" value="Amidohydro_1"/>
    <property type="match status" value="1"/>
</dbReference>
<dbReference type="HOGENOM" id="CLU_036699_0_0_9"/>
<feature type="domain" description="Amidohydrolase-related" evidence="1">
    <location>
        <begin position="185"/>
        <end position="353"/>
    </location>
</feature>
<keyword evidence="3" id="KW-1185">Reference proteome</keyword>
<name>A0A096BDG2_FLAPL</name>
<dbReference type="AlphaFoldDB" id="A0A096BDG2"/>
<dbReference type="PANTHER" id="PTHR42717">
    <property type="entry name" value="DIHYDROOROTASE-RELATED"/>
    <property type="match status" value="1"/>
</dbReference>
<dbReference type="Gene3D" id="3.20.20.140">
    <property type="entry name" value="Metal-dependent hydrolases"/>
    <property type="match status" value="1"/>
</dbReference>
<dbReference type="InterPro" id="IPR020043">
    <property type="entry name" value="Deacetylase_Atu3266-like"/>
</dbReference>
<dbReference type="Proteomes" id="UP000029585">
    <property type="component" value="Unassembled WGS sequence"/>
</dbReference>
<proteinExistence type="predicted"/>
<protein>
    <recommendedName>
        <fullName evidence="1">Amidohydrolase-related domain-containing protein</fullName>
    </recommendedName>
</protein>
<dbReference type="PATRIC" id="fig|742738.3.peg.500"/>
<organism evidence="2 3">
    <name type="scientific">Flavonifractor plautii 1_3_50AFAA</name>
    <dbReference type="NCBI Taxonomy" id="742738"/>
    <lineage>
        <taxon>Bacteria</taxon>
        <taxon>Bacillati</taxon>
        <taxon>Bacillota</taxon>
        <taxon>Clostridia</taxon>
        <taxon>Eubacteriales</taxon>
        <taxon>Oscillospiraceae</taxon>
        <taxon>Flavonifractor</taxon>
    </lineage>
</organism>
<sequence length="393" mass="43368">MKIVEPAKKYDFWLRGGRVIDPARSLDGEADVLVSGCRIVPPPENGHIDPADVKEVVDCSGCLVLPGLIDHHVHFSWNTSGITPDVFCLPNGVTAACDAGSVGTNAFENFVRFRILPAITTLQALVNVTTGGMAGAGYMENIDPALYDERAMAYLFDRYRPHLYGFKLRIGKDISEGMGLRPLEESVKLARKYRTRLSLHATYPLEPMPEIVDRLGRGDVLCHTFQAKGPYSILDENGRIFPEVWSARERGVLFDSAQGRIHCSFPVARAAIEQGFPPDVISTDLITFSVYQERLFSLPVTMSRFLALDMSLYDVVRRVTAVPASLMGLGGEIGTLRPGALADVAVMKLEERKFDFQDSYGNSLPASALLLPQMTLKAGRCCWRNTAFTAFCR</sequence>
<gene>
    <name evidence="2" type="ORF">HMPREF9460_00480</name>
</gene>
<dbReference type="PANTHER" id="PTHR42717:SF1">
    <property type="entry name" value="IMIDAZOLONEPROPIONASE AND RELATED AMIDOHYDROLASES"/>
    <property type="match status" value="1"/>
</dbReference>
<dbReference type="InterPro" id="IPR006680">
    <property type="entry name" value="Amidohydro-rel"/>
</dbReference>
<dbReference type="Gene3D" id="2.30.40.10">
    <property type="entry name" value="Urease, subunit C, domain 1"/>
    <property type="match status" value="1"/>
</dbReference>
<dbReference type="GO" id="GO:0019213">
    <property type="term" value="F:deacetylase activity"/>
    <property type="evidence" value="ECO:0007669"/>
    <property type="project" value="InterPro"/>
</dbReference>
<reference evidence="2 3" key="1">
    <citation type="submission" date="2011-08" db="EMBL/GenBank/DDBJ databases">
        <title>The Genome Sequence of Clostridium orbiscindens 1_3_50AFAA.</title>
        <authorList>
            <consortium name="The Broad Institute Genome Sequencing Platform"/>
            <person name="Earl A."/>
            <person name="Ward D."/>
            <person name="Feldgarden M."/>
            <person name="Gevers D."/>
            <person name="Daigneault M."/>
            <person name="Strauss J."/>
            <person name="Allen-Vercoe E."/>
            <person name="Young S.K."/>
            <person name="Zeng Q."/>
            <person name="Gargeya S."/>
            <person name="Fitzgerald M."/>
            <person name="Haas B."/>
            <person name="Abouelleil A."/>
            <person name="Alvarado L."/>
            <person name="Arachchi H.M."/>
            <person name="Berlin A."/>
            <person name="Brown A."/>
            <person name="Chapman S.B."/>
            <person name="Chen Z."/>
            <person name="Dunbar C."/>
            <person name="Freedman E."/>
            <person name="Gearin G."/>
            <person name="Gellesch M."/>
            <person name="Goldberg J."/>
            <person name="Griggs A."/>
            <person name="Gujja S."/>
            <person name="Heiman D."/>
            <person name="Howarth C."/>
            <person name="Larson L."/>
            <person name="Lui A."/>
            <person name="MacDonald P.J.P."/>
            <person name="Montmayeur A."/>
            <person name="Murphy C."/>
            <person name="Neiman D."/>
            <person name="Pearson M."/>
            <person name="Priest M."/>
            <person name="Roberts A."/>
            <person name="Saif S."/>
            <person name="Shea T."/>
            <person name="Shenoy N."/>
            <person name="Sisk P."/>
            <person name="Stolte C."/>
            <person name="Sykes S."/>
            <person name="Wortman J."/>
            <person name="Nusbaum C."/>
            <person name="Birren B."/>
        </authorList>
    </citation>
    <scope>NUCLEOTIDE SEQUENCE [LARGE SCALE GENOMIC DNA]</scope>
    <source>
        <strain evidence="2 3">1_3_50AFAA</strain>
    </source>
</reference>
<dbReference type="InterPro" id="IPR011059">
    <property type="entry name" value="Metal-dep_hydrolase_composite"/>
</dbReference>
<dbReference type="RefSeq" id="WP_021633175.1">
    <property type="nucleotide sequence ID" value="NZ_KN174161.1"/>
</dbReference>
<dbReference type="SUPFAM" id="SSF51338">
    <property type="entry name" value="Composite domain of metallo-dependent hydrolases"/>
    <property type="match status" value="1"/>
</dbReference>